<dbReference type="InterPro" id="IPR011979">
    <property type="entry name" value="Antitox_Xre"/>
</dbReference>
<sequence>MFAEVMRNDVYRAYRVRLEMFLPIPTDASDLDIHALIEAGFSPGSIKTLCDLGGFNPDACNHIISLKTLKTRLTHGQRLSVAESDRLFRLAHITAMAEVVFGDTHKAQRWLSKSKARFSGENPIALLSTSPGTRLVEEMLIQVAEGLAF</sequence>
<dbReference type="AlphaFoldDB" id="A0A5E7SE91"/>
<dbReference type="Pfam" id="PF09722">
    <property type="entry name" value="Xre_MbcA_ParS_C"/>
    <property type="match status" value="1"/>
</dbReference>
<organism evidence="3 4">
    <name type="scientific">Pseudomonas fluorescens</name>
    <dbReference type="NCBI Taxonomy" id="294"/>
    <lineage>
        <taxon>Bacteria</taxon>
        <taxon>Pseudomonadati</taxon>
        <taxon>Pseudomonadota</taxon>
        <taxon>Gammaproteobacteria</taxon>
        <taxon>Pseudomonadales</taxon>
        <taxon>Pseudomonadaceae</taxon>
        <taxon>Pseudomonas</taxon>
    </lineage>
</organism>
<dbReference type="RefSeq" id="WP_154863357.1">
    <property type="nucleotide sequence ID" value="NZ_CABVJB010000003.1"/>
</dbReference>
<gene>
    <name evidence="3" type="ORF">PS922_02124</name>
</gene>
<dbReference type="GO" id="GO:0003677">
    <property type="term" value="F:DNA binding"/>
    <property type="evidence" value="ECO:0007669"/>
    <property type="project" value="InterPro"/>
</dbReference>
<dbReference type="EMBL" id="CABVJB010000003">
    <property type="protein sequence ID" value="VVP84354.1"/>
    <property type="molecule type" value="Genomic_DNA"/>
</dbReference>
<evidence type="ECO:0000259" key="1">
    <source>
        <dbReference type="Pfam" id="PF09722"/>
    </source>
</evidence>
<dbReference type="InterPro" id="IPR024467">
    <property type="entry name" value="Xre/MbcA/ParS-like_toxin-bd"/>
</dbReference>
<name>A0A5E7SE91_PSEFL</name>
<accession>A0A5E7SE91</accession>
<feature type="domain" description="Antitoxin Xre-like helix-turn-helix" evidence="2">
    <location>
        <begin position="32"/>
        <end position="91"/>
    </location>
</feature>
<dbReference type="NCBIfam" id="TIGR02293">
    <property type="entry name" value="TAS_TIGR02293"/>
    <property type="match status" value="1"/>
</dbReference>
<reference evidence="3 4" key="1">
    <citation type="submission" date="2019-09" db="EMBL/GenBank/DDBJ databases">
        <authorList>
            <person name="Chandra G."/>
            <person name="Truman W A."/>
        </authorList>
    </citation>
    <scope>NUCLEOTIDE SEQUENCE [LARGE SCALE GENOMIC DNA]</scope>
    <source>
        <strain evidence="3">PS922</strain>
    </source>
</reference>
<feature type="domain" description="Antitoxin Xre/MbcA/ParS-like toxin-binding" evidence="1">
    <location>
        <begin position="97"/>
        <end position="146"/>
    </location>
</feature>
<proteinExistence type="predicted"/>
<dbReference type="InterPro" id="IPR046847">
    <property type="entry name" value="Xre-like_HTH"/>
</dbReference>
<evidence type="ECO:0000313" key="3">
    <source>
        <dbReference type="EMBL" id="VVP84354.1"/>
    </source>
</evidence>
<dbReference type="Pfam" id="PF20432">
    <property type="entry name" value="Xre-like-HTH"/>
    <property type="match status" value="1"/>
</dbReference>
<evidence type="ECO:0000313" key="4">
    <source>
        <dbReference type="Proteomes" id="UP000325565"/>
    </source>
</evidence>
<evidence type="ECO:0000259" key="2">
    <source>
        <dbReference type="Pfam" id="PF20432"/>
    </source>
</evidence>
<dbReference type="Proteomes" id="UP000325565">
    <property type="component" value="Unassembled WGS sequence"/>
</dbReference>
<protein>
    <submittedName>
        <fullName evidence="3">Uncharacterized protein</fullName>
    </submittedName>
</protein>